<keyword evidence="3" id="KW-1185">Reference proteome</keyword>
<accession>A0A5D2L0Q8</accession>
<keyword evidence="1" id="KW-0472">Membrane</keyword>
<proteinExistence type="predicted"/>
<evidence type="ECO:0000313" key="2">
    <source>
        <dbReference type="EMBL" id="TYH72626.1"/>
    </source>
</evidence>
<dbReference type="EMBL" id="CM017627">
    <property type="protein sequence ID" value="TYH72625.1"/>
    <property type="molecule type" value="Genomic_DNA"/>
</dbReference>
<dbReference type="Proteomes" id="UP000322667">
    <property type="component" value="Chromosome D05"/>
</dbReference>
<keyword evidence="1" id="KW-1133">Transmembrane helix</keyword>
<dbReference type="AlphaFoldDB" id="A0A5D2L0Q8"/>
<dbReference type="EMBL" id="CM017627">
    <property type="protein sequence ID" value="TYH72626.1"/>
    <property type="molecule type" value="Genomic_DNA"/>
</dbReference>
<sequence length="102" mass="11987">MYSMSKPCFINDFIFSVAAFCPTSMSIDMTQQIWLGRQWWVIQTCDPICLFGFFRCSCQKQISSHYKDSIFRHLNNECSTTLWLLQFVTIIFIMLATTINTM</sequence>
<organism evidence="2 3">
    <name type="scientific">Gossypium tomentosum</name>
    <name type="common">Hawaiian cotton</name>
    <name type="synonym">Gossypium sandvicense</name>
    <dbReference type="NCBI Taxonomy" id="34277"/>
    <lineage>
        <taxon>Eukaryota</taxon>
        <taxon>Viridiplantae</taxon>
        <taxon>Streptophyta</taxon>
        <taxon>Embryophyta</taxon>
        <taxon>Tracheophyta</taxon>
        <taxon>Spermatophyta</taxon>
        <taxon>Magnoliopsida</taxon>
        <taxon>eudicotyledons</taxon>
        <taxon>Gunneridae</taxon>
        <taxon>Pentapetalae</taxon>
        <taxon>rosids</taxon>
        <taxon>malvids</taxon>
        <taxon>Malvales</taxon>
        <taxon>Malvaceae</taxon>
        <taxon>Malvoideae</taxon>
        <taxon>Gossypium</taxon>
    </lineage>
</organism>
<evidence type="ECO:0000313" key="3">
    <source>
        <dbReference type="Proteomes" id="UP000322667"/>
    </source>
</evidence>
<gene>
    <name evidence="2" type="ORF">ES332_D05G267600v1</name>
</gene>
<protein>
    <submittedName>
        <fullName evidence="2">Uncharacterized protein</fullName>
    </submittedName>
</protein>
<reference evidence="2 3" key="1">
    <citation type="submission" date="2019-07" db="EMBL/GenBank/DDBJ databases">
        <title>WGS assembly of Gossypium tomentosum.</title>
        <authorList>
            <person name="Chen Z.J."/>
            <person name="Sreedasyam A."/>
            <person name="Ando A."/>
            <person name="Song Q."/>
            <person name="De L."/>
            <person name="Hulse-Kemp A."/>
            <person name="Ding M."/>
            <person name="Ye W."/>
            <person name="Kirkbride R."/>
            <person name="Jenkins J."/>
            <person name="Plott C."/>
            <person name="Lovell J."/>
            <person name="Lin Y.-M."/>
            <person name="Vaughn R."/>
            <person name="Liu B."/>
            <person name="Li W."/>
            <person name="Simpson S."/>
            <person name="Scheffler B."/>
            <person name="Saski C."/>
            <person name="Grover C."/>
            <person name="Hu G."/>
            <person name="Conover J."/>
            <person name="Carlson J."/>
            <person name="Shu S."/>
            <person name="Boston L."/>
            <person name="Williams M."/>
            <person name="Peterson D."/>
            <person name="Mcgee K."/>
            <person name="Jones D."/>
            <person name="Wendel J."/>
            <person name="Stelly D."/>
            <person name="Grimwood J."/>
            <person name="Schmutz J."/>
        </authorList>
    </citation>
    <scope>NUCLEOTIDE SEQUENCE [LARGE SCALE GENOMIC DNA]</scope>
    <source>
        <strain evidence="2">7179.01</strain>
    </source>
</reference>
<feature type="transmembrane region" description="Helical" evidence="1">
    <location>
        <begin position="81"/>
        <end position="99"/>
    </location>
</feature>
<keyword evidence="1" id="KW-0812">Transmembrane</keyword>
<evidence type="ECO:0000256" key="1">
    <source>
        <dbReference type="SAM" id="Phobius"/>
    </source>
</evidence>
<name>A0A5D2L0Q8_GOSTO</name>
<dbReference type="EMBL" id="CM017627">
    <property type="protein sequence ID" value="TYH72627.1"/>
    <property type="molecule type" value="Genomic_DNA"/>
</dbReference>